<accession>A0AAW1HT37</accession>
<dbReference type="Proteomes" id="UP001458880">
    <property type="component" value="Unassembled WGS sequence"/>
</dbReference>
<gene>
    <name evidence="1" type="ORF">QE152_g39849</name>
</gene>
<dbReference type="AlphaFoldDB" id="A0AAW1HT37"/>
<evidence type="ECO:0000313" key="2">
    <source>
        <dbReference type="Proteomes" id="UP001458880"/>
    </source>
</evidence>
<proteinExistence type="predicted"/>
<organism evidence="1 2">
    <name type="scientific">Popillia japonica</name>
    <name type="common">Japanese beetle</name>
    <dbReference type="NCBI Taxonomy" id="7064"/>
    <lineage>
        <taxon>Eukaryota</taxon>
        <taxon>Metazoa</taxon>
        <taxon>Ecdysozoa</taxon>
        <taxon>Arthropoda</taxon>
        <taxon>Hexapoda</taxon>
        <taxon>Insecta</taxon>
        <taxon>Pterygota</taxon>
        <taxon>Neoptera</taxon>
        <taxon>Endopterygota</taxon>
        <taxon>Coleoptera</taxon>
        <taxon>Polyphaga</taxon>
        <taxon>Scarabaeiformia</taxon>
        <taxon>Scarabaeidae</taxon>
        <taxon>Rutelinae</taxon>
        <taxon>Popillia</taxon>
    </lineage>
</organism>
<name>A0AAW1HT37_POPJA</name>
<keyword evidence="2" id="KW-1185">Reference proteome</keyword>
<dbReference type="EMBL" id="JASPKY010001000">
    <property type="protein sequence ID" value="KAK9679616.1"/>
    <property type="molecule type" value="Genomic_DNA"/>
</dbReference>
<sequence length="144" mass="16563">MIINYQVGAVYIEISIHPSYLPNIIAFSCLVFKKIVFVKSLARFQLWLQKNVSDLKPVDKPFFKQNYSSNSIERKKVRLFRINWIEDLLAHNPKKMSDLEPADKSSLKPNCLSSSILAKKRVVALPFANKLGRRLIGLLPEKSF</sequence>
<protein>
    <submittedName>
        <fullName evidence="1">Uncharacterized protein</fullName>
    </submittedName>
</protein>
<evidence type="ECO:0000313" key="1">
    <source>
        <dbReference type="EMBL" id="KAK9679616.1"/>
    </source>
</evidence>
<reference evidence="1 2" key="1">
    <citation type="journal article" date="2024" name="BMC Genomics">
        <title>De novo assembly and annotation of Popillia japonica's genome with initial clues to its potential as an invasive pest.</title>
        <authorList>
            <person name="Cucini C."/>
            <person name="Boschi S."/>
            <person name="Funari R."/>
            <person name="Cardaioli E."/>
            <person name="Iannotti N."/>
            <person name="Marturano G."/>
            <person name="Paoli F."/>
            <person name="Bruttini M."/>
            <person name="Carapelli A."/>
            <person name="Frati F."/>
            <person name="Nardi F."/>
        </authorList>
    </citation>
    <scope>NUCLEOTIDE SEQUENCE [LARGE SCALE GENOMIC DNA]</scope>
    <source>
        <strain evidence="1">DMR45628</strain>
    </source>
</reference>
<comment type="caution">
    <text evidence="1">The sequence shown here is derived from an EMBL/GenBank/DDBJ whole genome shotgun (WGS) entry which is preliminary data.</text>
</comment>